<dbReference type="Gramene" id="KQL27820">
    <property type="protein sequence ID" value="KQL27820"/>
    <property type="gene ID" value="SETIT_020256mg"/>
</dbReference>
<organism evidence="1 2">
    <name type="scientific">Setaria italica</name>
    <name type="common">Foxtail millet</name>
    <name type="synonym">Panicum italicum</name>
    <dbReference type="NCBI Taxonomy" id="4555"/>
    <lineage>
        <taxon>Eukaryota</taxon>
        <taxon>Viridiplantae</taxon>
        <taxon>Streptophyta</taxon>
        <taxon>Embryophyta</taxon>
        <taxon>Tracheophyta</taxon>
        <taxon>Spermatophyta</taxon>
        <taxon>Magnoliopsida</taxon>
        <taxon>Liliopsida</taxon>
        <taxon>Poales</taxon>
        <taxon>Poaceae</taxon>
        <taxon>PACMAD clade</taxon>
        <taxon>Panicoideae</taxon>
        <taxon>Panicodae</taxon>
        <taxon>Paniceae</taxon>
        <taxon>Cenchrinae</taxon>
        <taxon>Setaria</taxon>
    </lineage>
</organism>
<dbReference type="InParanoid" id="K3Z138"/>
<dbReference type="EMBL" id="AGNK02000016">
    <property type="status" value="NOT_ANNOTATED_CDS"/>
    <property type="molecule type" value="Genomic_DNA"/>
</dbReference>
<accession>K3Z138</accession>
<protein>
    <submittedName>
        <fullName evidence="1">Uncharacterized protein</fullName>
    </submittedName>
</protein>
<dbReference type="HOGENOM" id="CLU_2982638_0_0_1"/>
<sequence length="58" mass="6322">MVHFVRVLRLPNSDSSTAVGILLIPAAYVSGSVDGFDAVLAWWSERQSQYGVVSLPRC</sequence>
<reference evidence="2" key="1">
    <citation type="journal article" date="2012" name="Nat. Biotechnol.">
        <title>Reference genome sequence of the model plant Setaria.</title>
        <authorList>
            <person name="Bennetzen J.L."/>
            <person name="Schmutz J."/>
            <person name="Wang H."/>
            <person name="Percifield R."/>
            <person name="Hawkins J."/>
            <person name="Pontaroli A.C."/>
            <person name="Estep M."/>
            <person name="Feng L."/>
            <person name="Vaughn J.N."/>
            <person name="Grimwood J."/>
            <person name="Jenkins J."/>
            <person name="Barry K."/>
            <person name="Lindquist E."/>
            <person name="Hellsten U."/>
            <person name="Deshpande S."/>
            <person name="Wang X."/>
            <person name="Wu X."/>
            <person name="Mitros T."/>
            <person name="Triplett J."/>
            <person name="Yang X."/>
            <person name="Ye C.Y."/>
            <person name="Mauro-Herrera M."/>
            <person name="Wang L."/>
            <person name="Li P."/>
            <person name="Sharma M."/>
            <person name="Sharma R."/>
            <person name="Ronald P.C."/>
            <person name="Panaud O."/>
            <person name="Kellogg E.A."/>
            <person name="Brutnell T.P."/>
            <person name="Doust A.N."/>
            <person name="Tuskan G.A."/>
            <person name="Rokhsar D."/>
            <person name="Devos K.M."/>
        </authorList>
    </citation>
    <scope>NUCLEOTIDE SEQUENCE [LARGE SCALE GENOMIC DNA]</scope>
    <source>
        <strain evidence="2">cv. Yugu1</strain>
    </source>
</reference>
<evidence type="ECO:0000313" key="2">
    <source>
        <dbReference type="Proteomes" id="UP000004995"/>
    </source>
</evidence>
<evidence type="ECO:0000313" key="1">
    <source>
        <dbReference type="EnsemblPlants" id="KQL27820"/>
    </source>
</evidence>
<proteinExistence type="predicted"/>
<keyword evidence="2" id="KW-1185">Reference proteome</keyword>
<dbReference type="EnsemblPlants" id="KQL27820">
    <property type="protein sequence ID" value="KQL27820"/>
    <property type="gene ID" value="SETIT_020256mg"/>
</dbReference>
<name>K3Z138_SETIT</name>
<dbReference type="Proteomes" id="UP000004995">
    <property type="component" value="Unassembled WGS sequence"/>
</dbReference>
<reference evidence="1" key="2">
    <citation type="submission" date="2018-08" db="UniProtKB">
        <authorList>
            <consortium name="EnsemblPlants"/>
        </authorList>
    </citation>
    <scope>IDENTIFICATION</scope>
    <source>
        <strain evidence="1">Yugu1</strain>
    </source>
</reference>
<dbReference type="AlphaFoldDB" id="K3Z138"/>